<accession>A0ABP3AZG3</accession>
<dbReference type="SUPFAM" id="SSF140415">
    <property type="entry name" value="YppE-like"/>
    <property type="match status" value="1"/>
</dbReference>
<sequence length="82" mass="9776">MKPFVDHAKSLADDFLFLAVPWVKETRPHYLTEIELRQMSDNIQMTAVNAFNGKSFYKHFHDHYESSKYTLERVLRSLEEAR</sequence>
<dbReference type="Proteomes" id="UP000019249">
    <property type="component" value="Unassembled WGS sequence"/>
</dbReference>
<proteinExistence type="predicted"/>
<gene>
    <name evidence="1" type="ORF">MFLO_05120</name>
</gene>
<reference evidence="1 2" key="1">
    <citation type="journal article" date="2014" name="Int. J. Syst. Evol. Microbiol.">
        <title>Listeria floridensis sp. nov., Listeria aquatica sp. nov., Listeria cornellensis sp. nov., Listeria riparia sp. nov. and Listeria grandensis sp. nov., from agricultural and natural environments.</title>
        <authorList>
            <person name="den Bakker H.C."/>
            <person name="Warchocki S."/>
            <person name="Wright E.M."/>
            <person name="Allred A.F."/>
            <person name="Ahlstrom C."/>
            <person name="Manuel C.S."/>
            <person name="Stasiewicz M.J."/>
            <person name="Burrell A."/>
            <person name="Roof S."/>
            <person name="Strawn L."/>
            <person name="Fortes E.D."/>
            <person name="Nightingale K.K."/>
            <person name="Kephart D."/>
            <person name="Wiedmann M."/>
        </authorList>
    </citation>
    <scope>NUCLEOTIDE SEQUENCE [LARGE SCALE GENOMIC DNA]</scope>
    <source>
        <strain evidence="1 2">FSL S10-1187</strain>
    </source>
</reference>
<dbReference type="EMBL" id="AODF01000008">
    <property type="protein sequence ID" value="EUJ32969.1"/>
    <property type="molecule type" value="Genomic_DNA"/>
</dbReference>
<dbReference type="InterPro" id="IPR023351">
    <property type="entry name" value="YppE-like_sf"/>
</dbReference>
<name>A0ABP3AZG3_9LIST</name>
<protein>
    <submittedName>
        <fullName evidence="1">Uncharacterized protein</fullName>
    </submittedName>
</protein>
<dbReference type="Gene3D" id="1.20.120.440">
    <property type="entry name" value="YppE-like"/>
    <property type="match status" value="1"/>
</dbReference>
<keyword evidence="2" id="KW-1185">Reference proteome</keyword>
<dbReference type="InterPro" id="IPR014913">
    <property type="entry name" value="YppE-like"/>
</dbReference>
<organism evidence="1 2">
    <name type="scientific">Listeria floridensis FSL S10-1187</name>
    <dbReference type="NCBI Taxonomy" id="1265817"/>
    <lineage>
        <taxon>Bacteria</taxon>
        <taxon>Bacillati</taxon>
        <taxon>Bacillota</taxon>
        <taxon>Bacilli</taxon>
        <taxon>Bacillales</taxon>
        <taxon>Listeriaceae</taxon>
        <taxon>Listeria</taxon>
    </lineage>
</organism>
<comment type="caution">
    <text evidence="1">The sequence shown here is derived from an EMBL/GenBank/DDBJ whole genome shotgun (WGS) entry which is preliminary data.</text>
</comment>
<evidence type="ECO:0000313" key="2">
    <source>
        <dbReference type="Proteomes" id="UP000019249"/>
    </source>
</evidence>
<evidence type="ECO:0000313" key="1">
    <source>
        <dbReference type="EMBL" id="EUJ32969.1"/>
    </source>
</evidence>
<dbReference type="Pfam" id="PF08807">
    <property type="entry name" value="DUF1798"/>
    <property type="match status" value="1"/>
</dbReference>